<dbReference type="EMBL" id="JANPWB010000014">
    <property type="protein sequence ID" value="KAJ1097109.1"/>
    <property type="molecule type" value="Genomic_DNA"/>
</dbReference>
<feature type="region of interest" description="Disordered" evidence="1">
    <location>
        <begin position="57"/>
        <end position="86"/>
    </location>
</feature>
<feature type="region of interest" description="Disordered" evidence="1">
    <location>
        <begin position="102"/>
        <end position="122"/>
    </location>
</feature>
<feature type="region of interest" description="Disordered" evidence="1">
    <location>
        <begin position="1"/>
        <end position="44"/>
    </location>
</feature>
<organism evidence="2 3">
    <name type="scientific">Pleurodeles waltl</name>
    <name type="common">Iberian ribbed newt</name>
    <dbReference type="NCBI Taxonomy" id="8319"/>
    <lineage>
        <taxon>Eukaryota</taxon>
        <taxon>Metazoa</taxon>
        <taxon>Chordata</taxon>
        <taxon>Craniata</taxon>
        <taxon>Vertebrata</taxon>
        <taxon>Euteleostomi</taxon>
        <taxon>Amphibia</taxon>
        <taxon>Batrachia</taxon>
        <taxon>Caudata</taxon>
        <taxon>Salamandroidea</taxon>
        <taxon>Salamandridae</taxon>
        <taxon>Pleurodelinae</taxon>
        <taxon>Pleurodeles</taxon>
    </lineage>
</organism>
<sequence>MQPLAATPPAMAPTEGLPVPHGASGRQDRPPHLPSPGAHLSVPASGLQRQEPLQLLLGPGGCQLRSTSPLKSPAPAEGQAAGSEVRRLGLDPCNTAQTGLCGSSAGPPGPHRSTSTDCPGPASNVRMITGPSGARGLCVRHLRHLGHAPHYLILNVVEHFHTLNIPHEFCFIFQQI</sequence>
<evidence type="ECO:0000313" key="3">
    <source>
        <dbReference type="Proteomes" id="UP001066276"/>
    </source>
</evidence>
<reference evidence="2" key="1">
    <citation type="journal article" date="2022" name="bioRxiv">
        <title>Sequencing and chromosome-scale assembly of the giantPleurodeles waltlgenome.</title>
        <authorList>
            <person name="Brown T."/>
            <person name="Elewa A."/>
            <person name="Iarovenko S."/>
            <person name="Subramanian E."/>
            <person name="Araus A.J."/>
            <person name="Petzold A."/>
            <person name="Susuki M."/>
            <person name="Suzuki K.-i.T."/>
            <person name="Hayashi T."/>
            <person name="Toyoda A."/>
            <person name="Oliveira C."/>
            <person name="Osipova E."/>
            <person name="Leigh N.D."/>
            <person name="Simon A."/>
            <person name="Yun M.H."/>
        </authorList>
    </citation>
    <scope>NUCLEOTIDE SEQUENCE</scope>
    <source>
        <strain evidence="2">20211129_DDA</strain>
        <tissue evidence="2">Liver</tissue>
    </source>
</reference>
<evidence type="ECO:0000313" key="2">
    <source>
        <dbReference type="EMBL" id="KAJ1097109.1"/>
    </source>
</evidence>
<name>A0AAV7M1T6_PLEWA</name>
<protein>
    <submittedName>
        <fullName evidence="2">Uncharacterized protein</fullName>
    </submittedName>
</protein>
<accession>A0AAV7M1T6</accession>
<dbReference type="Proteomes" id="UP001066276">
    <property type="component" value="Chromosome 10"/>
</dbReference>
<gene>
    <name evidence="2" type="ORF">NDU88_002236</name>
</gene>
<comment type="caution">
    <text evidence="2">The sequence shown here is derived from an EMBL/GenBank/DDBJ whole genome shotgun (WGS) entry which is preliminary data.</text>
</comment>
<feature type="compositionally biased region" description="Low complexity" evidence="1">
    <location>
        <begin position="1"/>
        <end position="14"/>
    </location>
</feature>
<proteinExistence type="predicted"/>
<keyword evidence="3" id="KW-1185">Reference proteome</keyword>
<evidence type="ECO:0000256" key="1">
    <source>
        <dbReference type="SAM" id="MobiDB-lite"/>
    </source>
</evidence>
<dbReference type="AlphaFoldDB" id="A0AAV7M1T6"/>